<keyword evidence="2 11" id="KW-0645">Protease</keyword>
<keyword evidence="5" id="KW-0862">Zinc</keyword>
<sequence length="531" mass="52682">MTNGPENGADRSAGEGGGESTGPSAEPPRERAPGGAREVPDGPAPAKKGTGDGSSAGEPPREKAQEAPEGAQDGPEGGAGGPGGEGAPGGGAAANEGAGKGSWAGEQPEAGAGTSGGGAPGEAAAGNGRAGKGGSVGESPYGDAGGGHSGGGEGELRGDGGDFTDAEVARGRALRRLTVPVALGGAAVSLALNLALGLTHGGAALVGGFGSAWALRVLGAAVTLVGIGEVAGLPAAARGRVVRARFGLVTQGWGGWAVDRLRGLLISLPLAVGVLYALYALAGVTRWWWAWAAAGAAVLAVLLSFLAPLLLEPLFNRFTPMAPGPLREALLALAARDGVAVREVLVADASRRTTALNAYVSGIGRTRRIVVYDTLLTTAEPREVELVVAHELGHVVHRDVARGTALGAVGAAAGVCVLAAVVTWQPLLDAAGVAHFADPRSAWLLAAAASLGGTLAGPLSAALSRRIERRADRHALDLTAAPSAFAAMQRRLTAANVGDPAPPRPVHLLLGTHPTPAERIAAARAWHPADT</sequence>
<keyword evidence="8" id="KW-1133">Transmembrane helix</keyword>
<dbReference type="Pfam" id="PF01435">
    <property type="entry name" value="Peptidase_M48"/>
    <property type="match status" value="1"/>
</dbReference>
<feature type="transmembrane region" description="Helical" evidence="8">
    <location>
        <begin position="404"/>
        <end position="422"/>
    </location>
</feature>
<evidence type="ECO:0000256" key="5">
    <source>
        <dbReference type="ARBA" id="ARBA00022833"/>
    </source>
</evidence>
<dbReference type="Proteomes" id="UP000199341">
    <property type="component" value="Unassembled WGS sequence"/>
</dbReference>
<feature type="compositionally biased region" description="Gly residues" evidence="7">
    <location>
        <begin position="75"/>
        <end position="102"/>
    </location>
</feature>
<feature type="domain" description="Peptidase M48" evidence="9">
    <location>
        <begin position="327"/>
        <end position="526"/>
    </location>
</feature>
<evidence type="ECO:0000256" key="8">
    <source>
        <dbReference type="SAM" id="Phobius"/>
    </source>
</evidence>
<keyword evidence="8" id="KW-0472">Membrane</keyword>
<dbReference type="EMBL" id="FNIE01000005">
    <property type="protein sequence ID" value="SDN70069.1"/>
    <property type="molecule type" value="Genomic_DNA"/>
</dbReference>
<feature type="domain" description="CAAX prenyl protease 1 N-terminal" evidence="10">
    <location>
        <begin position="240"/>
        <end position="317"/>
    </location>
</feature>
<evidence type="ECO:0000259" key="10">
    <source>
        <dbReference type="Pfam" id="PF16491"/>
    </source>
</evidence>
<proteinExistence type="predicted"/>
<keyword evidence="12" id="KW-1185">Reference proteome</keyword>
<dbReference type="InterPro" id="IPR032456">
    <property type="entry name" value="Peptidase_M48_N"/>
</dbReference>
<feature type="transmembrane region" description="Helical" evidence="8">
    <location>
        <begin position="288"/>
        <end position="311"/>
    </location>
</feature>
<feature type="compositionally biased region" description="Gly residues" evidence="7">
    <location>
        <begin position="143"/>
        <end position="153"/>
    </location>
</feature>
<feature type="region of interest" description="Disordered" evidence="7">
    <location>
        <begin position="1"/>
        <end position="164"/>
    </location>
</feature>
<dbReference type="GO" id="GO:0004222">
    <property type="term" value="F:metalloendopeptidase activity"/>
    <property type="evidence" value="ECO:0007669"/>
    <property type="project" value="InterPro"/>
</dbReference>
<dbReference type="GO" id="GO:0046872">
    <property type="term" value="F:metal ion binding"/>
    <property type="evidence" value="ECO:0007669"/>
    <property type="project" value="UniProtKB-KW"/>
</dbReference>
<keyword evidence="3" id="KW-0479">Metal-binding</keyword>
<dbReference type="RefSeq" id="WP_176930247.1">
    <property type="nucleotide sequence ID" value="NZ_FNIE01000005.1"/>
</dbReference>
<organism evidence="11 12">
    <name type="scientific">Actinacidiphila guanduensis</name>
    <dbReference type="NCBI Taxonomy" id="310781"/>
    <lineage>
        <taxon>Bacteria</taxon>
        <taxon>Bacillati</taxon>
        <taxon>Actinomycetota</taxon>
        <taxon>Actinomycetes</taxon>
        <taxon>Kitasatosporales</taxon>
        <taxon>Streptomycetaceae</taxon>
        <taxon>Actinacidiphila</taxon>
    </lineage>
</organism>
<accession>A0A1H0DJ36</accession>
<dbReference type="Pfam" id="PF16491">
    <property type="entry name" value="Peptidase_M48_N"/>
    <property type="match status" value="1"/>
</dbReference>
<feature type="transmembrane region" description="Helical" evidence="8">
    <location>
        <begin position="213"/>
        <end position="236"/>
    </location>
</feature>
<evidence type="ECO:0000313" key="11">
    <source>
        <dbReference type="EMBL" id="SDN70069.1"/>
    </source>
</evidence>
<reference evidence="11 12" key="1">
    <citation type="submission" date="2016-10" db="EMBL/GenBank/DDBJ databases">
        <authorList>
            <person name="de Groot N.N."/>
        </authorList>
    </citation>
    <scope>NUCLEOTIDE SEQUENCE [LARGE SCALE GENOMIC DNA]</scope>
    <source>
        <strain evidence="11 12">CGMCC 4.2022</strain>
    </source>
</reference>
<evidence type="ECO:0000259" key="9">
    <source>
        <dbReference type="Pfam" id="PF01435"/>
    </source>
</evidence>
<gene>
    <name evidence="11" type="ORF">SAMN05216259_105240</name>
</gene>
<dbReference type="PANTHER" id="PTHR10120">
    <property type="entry name" value="CAAX PRENYL PROTEASE 1"/>
    <property type="match status" value="1"/>
</dbReference>
<evidence type="ECO:0000256" key="1">
    <source>
        <dbReference type="ARBA" id="ARBA00001947"/>
    </source>
</evidence>
<dbReference type="AlphaFoldDB" id="A0A1H0DJ36"/>
<feature type="transmembrane region" description="Helical" evidence="8">
    <location>
        <begin position="177"/>
        <end position="201"/>
    </location>
</feature>
<evidence type="ECO:0000256" key="4">
    <source>
        <dbReference type="ARBA" id="ARBA00022801"/>
    </source>
</evidence>
<evidence type="ECO:0000313" key="12">
    <source>
        <dbReference type="Proteomes" id="UP000199341"/>
    </source>
</evidence>
<dbReference type="InterPro" id="IPR001915">
    <property type="entry name" value="Peptidase_M48"/>
</dbReference>
<name>A0A1H0DJ36_9ACTN</name>
<keyword evidence="4" id="KW-0378">Hydrolase</keyword>
<comment type="cofactor">
    <cofactor evidence="1">
        <name>Zn(2+)</name>
        <dbReference type="ChEBI" id="CHEBI:29105"/>
    </cofactor>
</comment>
<dbReference type="GO" id="GO:0006508">
    <property type="term" value="P:proteolysis"/>
    <property type="evidence" value="ECO:0007669"/>
    <property type="project" value="UniProtKB-KW"/>
</dbReference>
<dbReference type="STRING" id="310781.SAMN05216259_105240"/>
<evidence type="ECO:0000256" key="3">
    <source>
        <dbReference type="ARBA" id="ARBA00022723"/>
    </source>
</evidence>
<dbReference type="Gene3D" id="3.30.2010.10">
    <property type="entry name" value="Metalloproteases ('zincins'), catalytic domain"/>
    <property type="match status" value="1"/>
</dbReference>
<evidence type="ECO:0000256" key="2">
    <source>
        <dbReference type="ARBA" id="ARBA00022670"/>
    </source>
</evidence>
<evidence type="ECO:0000256" key="6">
    <source>
        <dbReference type="ARBA" id="ARBA00023049"/>
    </source>
</evidence>
<evidence type="ECO:0000256" key="7">
    <source>
        <dbReference type="SAM" id="MobiDB-lite"/>
    </source>
</evidence>
<keyword evidence="8" id="KW-0812">Transmembrane</keyword>
<protein>
    <submittedName>
        <fullName evidence="11">Zn-dependent protease with chaperone function</fullName>
    </submittedName>
</protein>
<feature type="transmembrane region" description="Helical" evidence="8">
    <location>
        <begin position="263"/>
        <end position="282"/>
    </location>
</feature>
<feature type="transmembrane region" description="Helical" evidence="8">
    <location>
        <begin position="442"/>
        <end position="463"/>
    </location>
</feature>
<keyword evidence="6" id="KW-0482">Metalloprotease</keyword>